<proteinExistence type="predicted"/>
<feature type="domain" description="Tlde1" evidence="2">
    <location>
        <begin position="22"/>
        <end position="113"/>
    </location>
</feature>
<sequence>MPWQYSQRTGQLTRGTGPVVGQGYSGRGVGQNNPQMQNQVGMGPIPTGSYSIGAPFHHSHAGGYTMRLTPDVGTDTQHRSGFMIHGDSTAHPGQASDGCIVLDRRVRVLIWNSGDRQINVVP</sequence>
<dbReference type="EMBL" id="LAQU01000174">
    <property type="protein sequence ID" value="KKB60835.1"/>
    <property type="molecule type" value="Genomic_DNA"/>
</dbReference>
<reference evidence="3 4" key="1">
    <citation type="submission" date="2015-03" db="EMBL/GenBank/DDBJ databases">
        <title>Draft Genome Sequence of Burkholderia andropogonis type strain ICMP2807, isolated from Sorghum bicolor.</title>
        <authorList>
            <person name="Lopes-Santos L."/>
            <person name="Castro D.B."/>
            <person name="Ottoboni L.M."/>
            <person name="Park D."/>
            <person name="Weirc B.S."/>
            <person name="Destefano S.A."/>
        </authorList>
    </citation>
    <scope>NUCLEOTIDE SEQUENCE [LARGE SCALE GENOMIC DNA]</scope>
    <source>
        <strain evidence="3 4">ICMP2807</strain>
    </source>
</reference>
<keyword evidence="4" id="KW-1185">Reference proteome</keyword>
<feature type="compositionally biased region" description="Polar residues" evidence="1">
    <location>
        <begin position="30"/>
        <end position="40"/>
    </location>
</feature>
<dbReference type="Proteomes" id="UP000033618">
    <property type="component" value="Unassembled WGS sequence"/>
</dbReference>
<dbReference type="PATRIC" id="fig|28092.6.peg.6368"/>
<comment type="caution">
    <text evidence="3">The sequence shown here is derived from an EMBL/GenBank/DDBJ whole genome shotgun (WGS) entry which is preliminary data.</text>
</comment>
<evidence type="ECO:0000313" key="4">
    <source>
        <dbReference type="Proteomes" id="UP000033618"/>
    </source>
</evidence>
<accession>A0A0F5JT73</accession>
<feature type="region of interest" description="Disordered" evidence="1">
    <location>
        <begin position="24"/>
        <end position="46"/>
    </location>
</feature>
<evidence type="ECO:0000313" key="3">
    <source>
        <dbReference type="EMBL" id="KKB60835.1"/>
    </source>
</evidence>
<name>A0A0F5JT73_9BURK</name>
<gene>
    <name evidence="3" type="ORF">WM40_26900</name>
</gene>
<dbReference type="STRING" id="28092.WM40_26900"/>
<evidence type="ECO:0000256" key="1">
    <source>
        <dbReference type="SAM" id="MobiDB-lite"/>
    </source>
</evidence>
<dbReference type="InterPro" id="IPR021225">
    <property type="entry name" value="Tlde1_dom"/>
</dbReference>
<evidence type="ECO:0000259" key="2">
    <source>
        <dbReference type="Pfam" id="PF10908"/>
    </source>
</evidence>
<dbReference type="Pfam" id="PF10908">
    <property type="entry name" value="Tlde1_dom"/>
    <property type="match status" value="1"/>
</dbReference>
<protein>
    <recommendedName>
        <fullName evidence="2">Tlde1 domain-containing protein</fullName>
    </recommendedName>
</protein>
<dbReference type="AlphaFoldDB" id="A0A0F5JT73"/>
<organism evidence="3 4">
    <name type="scientific">Robbsia andropogonis</name>
    <dbReference type="NCBI Taxonomy" id="28092"/>
    <lineage>
        <taxon>Bacteria</taxon>
        <taxon>Pseudomonadati</taxon>
        <taxon>Pseudomonadota</taxon>
        <taxon>Betaproteobacteria</taxon>
        <taxon>Burkholderiales</taxon>
        <taxon>Burkholderiaceae</taxon>
        <taxon>Robbsia</taxon>
    </lineage>
</organism>
<dbReference type="OrthoDB" id="7569468at2"/>